<accession>A0A1I2GKA6</accession>
<dbReference type="CDD" id="cd00761">
    <property type="entry name" value="Glyco_tranf_GTA_type"/>
    <property type="match status" value="1"/>
</dbReference>
<keyword evidence="2" id="KW-0808">Transferase</keyword>
<organism evidence="2 3">
    <name type="scientific">Flavimobilis marinus</name>
    <dbReference type="NCBI Taxonomy" id="285351"/>
    <lineage>
        <taxon>Bacteria</taxon>
        <taxon>Bacillati</taxon>
        <taxon>Actinomycetota</taxon>
        <taxon>Actinomycetes</taxon>
        <taxon>Micrococcales</taxon>
        <taxon>Jonesiaceae</taxon>
        <taxon>Flavimobilis</taxon>
    </lineage>
</organism>
<reference evidence="3" key="1">
    <citation type="submission" date="2016-10" db="EMBL/GenBank/DDBJ databases">
        <authorList>
            <person name="Varghese N."/>
            <person name="Submissions S."/>
        </authorList>
    </citation>
    <scope>NUCLEOTIDE SEQUENCE [LARGE SCALE GENOMIC DNA]</scope>
    <source>
        <strain evidence="3">DSM 19083</strain>
    </source>
</reference>
<dbReference type="AlphaFoldDB" id="A0A1I2GKA6"/>
<dbReference type="Pfam" id="PF00535">
    <property type="entry name" value="Glycos_transf_2"/>
    <property type="match status" value="1"/>
</dbReference>
<dbReference type="PANTHER" id="PTHR22916:SF3">
    <property type="entry name" value="UDP-GLCNAC:BETAGAL BETA-1,3-N-ACETYLGLUCOSAMINYLTRANSFERASE-LIKE PROTEIN 1"/>
    <property type="match status" value="1"/>
</dbReference>
<gene>
    <name evidence="2" type="ORF">SAMN04488035_1834</name>
</gene>
<dbReference type="Proteomes" id="UP000198520">
    <property type="component" value="Unassembled WGS sequence"/>
</dbReference>
<sequence length="595" mass="64377">MVGLDAELLSVVIPCYGVEEWLEACLESVVNQTYRALEVIVVIDGSPDRSAEIAHAVAATDSRVRVIDRAHNIGLGASRNEGLLAASGKYVTFPDSDDVVPVDAYRTLVDSLTASGSVVATGRAQEFGGLGRRQYWTTVNAAFREARTATNLTATPELVLDHTAWNKVYDRAFMIENGIRWPEGTTCEDVVPSTQVYLHAASVDVVDAVVYQYRRRPGSITTSLNDARKLTDWCEQVHAVLNALEAAGQVEAQSVYVTRLLKNEVISRVKSLHILDDVILLEKVCALAERAVLAAPSSAIAALNQQERWAVDLLVTRRPHLLHYLGYPLPATAVHLAARAHGVAAAKTGATLGVDGAADSLPRFARVFVQPWLDDAVDGQEAAATVARAAEDFDDSARAALPPRVVGMLTLASEGRHDQDLKTLLRLARFSEAVIESASGGSRENELILKLSVSNDFLTHEELMVVGARTSFGKMMPEGRVSTVALGDDGRTDVSAVVHLGNQPHGKGRVEICLNAHGVEWWEPARIYGPLDSGTPGSAVALRPTGKGSVATWRRTPVRATPTARRIRRAQINSIGKSTVRGVLQRVRRGARRER</sequence>
<dbReference type="STRING" id="285351.SAMN04488035_1834"/>
<proteinExistence type="predicted"/>
<evidence type="ECO:0000259" key="1">
    <source>
        <dbReference type="Pfam" id="PF00535"/>
    </source>
</evidence>
<dbReference type="EMBL" id="FONZ01000003">
    <property type="protein sequence ID" value="SFF18025.1"/>
    <property type="molecule type" value="Genomic_DNA"/>
</dbReference>
<name>A0A1I2GKA6_9MICO</name>
<keyword evidence="3" id="KW-1185">Reference proteome</keyword>
<evidence type="ECO:0000313" key="2">
    <source>
        <dbReference type="EMBL" id="SFF18025.1"/>
    </source>
</evidence>
<feature type="domain" description="Glycosyltransferase 2-like" evidence="1">
    <location>
        <begin position="10"/>
        <end position="139"/>
    </location>
</feature>
<dbReference type="InterPro" id="IPR029044">
    <property type="entry name" value="Nucleotide-diphossugar_trans"/>
</dbReference>
<dbReference type="InterPro" id="IPR001173">
    <property type="entry name" value="Glyco_trans_2-like"/>
</dbReference>
<dbReference type="Gene3D" id="3.90.550.10">
    <property type="entry name" value="Spore Coat Polysaccharide Biosynthesis Protein SpsA, Chain A"/>
    <property type="match status" value="1"/>
</dbReference>
<dbReference type="PANTHER" id="PTHR22916">
    <property type="entry name" value="GLYCOSYLTRANSFERASE"/>
    <property type="match status" value="1"/>
</dbReference>
<protein>
    <submittedName>
        <fullName evidence="2">Glycosyltransferase involved in cell wall bisynthesis</fullName>
    </submittedName>
</protein>
<dbReference type="GO" id="GO:0016758">
    <property type="term" value="F:hexosyltransferase activity"/>
    <property type="evidence" value="ECO:0007669"/>
    <property type="project" value="UniProtKB-ARBA"/>
</dbReference>
<evidence type="ECO:0000313" key="3">
    <source>
        <dbReference type="Proteomes" id="UP000198520"/>
    </source>
</evidence>
<dbReference type="SUPFAM" id="SSF53448">
    <property type="entry name" value="Nucleotide-diphospho-sugar transferases"/>
    <property type="match status" value="1"/>
</dbReference>